<dbReference type="AlphaFoldDB" id="A0A6C0GGN7"/>
<evidence type="ECO:0000259" key="8">
    <source>
        <dbReference type="Pfam" id="PF01182"/>
    </source>
</evidence>
<evidence type="ECO:0000256" key="5">
    <source>
        <dbReference type="ARBA" id="ARBA00013198"/>
    </source>
</evidence>
<keyword evidence="7 9" id="KW-0378">Hydrolase</keyword>
<accession>A0A6C0GGN7</accession>
<evidence type="ECO:0000256" key="4">
    <source>
        <dbReference type="ARBA" id="ARBA00010662"/>
    </source>
</evidence>
<dbReference type="Proteomes" id="UP000480178">
    <property type="component" value="Chromosome"/>
</dbReference>
<dbReference type="PANTHER" id="PTHR11054">
    <property type="entry name" value="6-PHOSPHOGLUCONOLACTONASE"/>
    <property type="match status" value="1"/>
</dbReference>
<dbReference type="RefSeq" id="WP_162442902.1">
    <property type="nucleotide sequence ID" value="NZ_CP048222.1"/>
</dbReference>
<dbReference type="GO" id="GO:0005975">
    <property type="term" value="P:carbohydrate metabolic process"/>
    <property type="evidence" value="ECO:0007669"/>
    <property type="project" value="UniProtKB-UniRule"/>
</dbReference>
<dbReference type="NCBIfam" id="TIGR01198">
    <property type="entry name" value="pgl"/>
    <property type="match status" value="1"/>
</dbReference>
<dbReference type="GO" id="GO:0017057">
    <property type="term" value="F:6-phosphogluconolactonase activity"/>
    <property type="evidence" value="ECO:0007669"/>
    <property type="project" value="UniProtKB-UniRule"/>
</dbReference>
<comment type="function">
    <text evidence="2 7">Hydrolysis of 6-phosphogluconolactone to 6-phosphogluconate.</text>
</comment>
<evidence type="ECO:0000256" key="2">
    <source>
        <dbReference type="ARBA" id="ARBA00002681"/>
    </source>
</evidence>
<dbReference type="InterPro" id="IPR005900">
    <property type="entry name" value="6-phosphogluconolactonase_DevB"/>
</dbReference>
<organism evidence="9 10">
    <name type="scientific">Rhodocytophaga rosea</name>
    <dbReference type="NCBI Taxonomy" id="2704465"/>
    <lineage>
        <taxon>Bacteria</taxon>
        <taxon>Pseudomonadati</taxon>
        <taxon>Bacteroidota</taxon>
        <taxon>Cytophagia</taxon>
        <taxon>Cytophagales</taxon>
        <taxon>Rhodocytophagaceae</taxon>
        <taxon>Rhodocytophaga</taxon>
    </lineage>
</organism>
<dbReference type="InterPro" id="IPR006148">
    <property type="entry name" value="Glc/Gal-6P_isomerase"/>
</dbReference>
<reference evidence="9 10" key="1">
    <citation type="submission" date="2020-01" db="EMBL/GenBank/DDBJ databases">
        <authorList>
            <person name="Kim M.K."/>
        </authorList>
    </citation>
    <scope>NUCLEOTIDE SEQUENCE [LARGE SCALE GENOMIC DNA]</scope>
    <source>
        <strain evidence="9 10">172606-1</strain>
    </source>
</reference>
<evidence type="ECO:0000256" key="7">
    <source>
        <dbReference type="RuleBase" id="RU365095"/>
    </source>
</evidence>
<dbReference type="EC" id="3.1.1.31" evidence="5 7"/>
<protein>
    <recommendedName>
        <fullName evidence="6 7">6-phosphogluconolactonase</fullName>
        <shortName evidence="7">6PGL</shortName>
        <ecNumber evidence="5 7">3.1.1.31</ecNumber>
    </recommendedName>
</protein>
<sequence>MFHIYSTSEQASQALASYFAEAAKEAVQTQGRFTVALTGGSSPKQLYQILANSPYRDSIPWNKTFVFWGDERSVPFNDSRNNAKMTFEALLNHVPVPKDQIYPMSGEIPADESARQYEGILQKHFAGQPPQFDLILLGLGENGHTASLFPYTPVLEEKERWVKEVYLTDQQMYRITLTAPFINQAKKIAFILFGSSKAQVLYDVVKGKYQPDFLPAQLIKPSSGKLHWFIDEAAAHLVK</sequence>
<dbReference type="UniPathway" id="UPA00115">
    <property type="reaction ID" value="UER00409"/>
</dbReference>
<comment type="similarity">
    <text evidence="4 7">Belongs to the glucosamine/galactosamine-6-phosphate isomerase family. 6-phosphogluconolactonase subfamily.</text>
</comment>
<name>A0A6C0GGN7_9BACT</name>
<dbReference type="InterPro" id="IPR039104">
    <property type="entry name" value="6PGL"/>
</dbReference>
<evidence type="ECO:0000313" key="10">
    <source>
        <dbReference type="Proteomes" id="UP000480178"/>
    </source>
</evidence>
<gene>
    <name evidence="7 9" type="primary">pgl</name>
    <name evidence="9" type="ORF">GXP67_09360</name>
</gene>
<dbReference type="CDD" id="cd01400">
    <property type="entry name" value="6PGL"/>
    <property type="match status" value="1"/>
</dbReference>
<comment type="pathway">
    <text evidence="3 7">Carbohydrate degradation; pentose phosphate pathway; D-ribulose 5-phosphate from D-glucose 6-phosphate (oxidative stage): step 2/3.</text>
</comment>
<dbReference type="InterPro" id="IPR037171">
    <property type="entry name" value="NagB/RpiA_transferase-like"/>
</dbReference>
<dbReference type="Gene3D" id="3.40.50.1360">
    <property type="match status" value="1"/>
</dbReference>
<dbReference type="KEGG" id="rhoz:GXP67_09360"/>
<evidence type="ECO:0000256" key="6">
    <source>
        <dbReference type="ARBA" id="ARBA00020337"/>
    </source>
</evidence>
<evidence type="ECO:0000256" key="3">
    <source>
        <dbReference type="ARBA" id="ARBA00004961"/>
    </source>
</evidence>
<keyword evidence="10" id="KW-1185">Reference proteome</keyword>
<dbReference type="SUPFAM" id="SSF100950">
    <property type="entry name" value="NagB/RpiA/CoA transferase-like"/>
    <property type="match status" value="1"/>
</dbReference>
<dbReference type="EMBL" id="CP048222">
    <property type="protein sequence ID" value="QHT66850.1"/>
    <property type="molecule type" value="Genomic_DNA"/>
</dbReference>
<comment type="catalytic activity">
    <reaction evidence="1 7">
        <text>6-phospho-D-glucono-1,5-lactone + H2O = 6-phospho-D-gluconate + H(+)</text>
        <dbReference type="Rhea" id="RHEA:12556"/>
        <dbReference type="ChEBI" id="CHEBI:15377"/>
        <dbReference type="ChEBI" id="CHEBI:15378"/>
        <dbReference type="ChEBI" id="CHEBI:57955"/>
        <dbReference type="ChEBI" id="CHEBI:58759"/>
        <dbReference type="EC" id="3.1.1.31"/>
    </reaction>
</comment>
<evidence type="ECO:0000256" key="1">
    <source>
        <dbReference type="ARBA" id="ARBA00000832"/>
    </source>
</evidence>
<dbReference type="GO" id="GO:0006098">
    <property type="term" value="P:pentose-phosphate shunt"/>
    <property type="evidence" value="ECO:0007669"/>
    <property type="project" value="UniProtKB-UniPathway"/>
</dbReference>
<dbReference type="PANTHER" id="PTHR11054:SF0">
    <property type="entry name" value="6-PHOSPHOGLUCONOLACTONASE"/>
    <property type="match status" value="1"/>
</dbReference>
<proteinExistence type="inferred from homology"/>
<dbReference type="Pfam" id="PF01182">
    <property type="entry name" value="Glucosamine_iso"/>
    <property type="match status" value="1"/>
</dbReference>
<evidence type="ECO:0000313" key="9">
    <source>
        <dbReference type="EMBL" id="QHT66850.1"/>
    </source>
</evidence>
<feature type="domain" description="Glucosamine/galactosamine-6-phosphate isomerase" evidence="8">
    <location>
        <begin position="7"/>
        <end position="228"/>
    </location>
</feature>